<accession>A0A6H2GUD8</accession>
<feature type="domain" description="ThuA-like" evidence="1">
    <location>
        <begin position="35"/>
        <end position="215"/>
    </location>
</feature>
<evidence type="ECO:0000259" key="1">
    <source>
        <dbReference type="Pfam" id="PF06283"/>
    </source>
</evidence>
<dbReference type="KEGG" id="palr:HGI30_04930"/>
<organism evidence="2 3">
    <name type="scientific">Paenibacillus albicereus</name>
    <dbReference type="NCBI Taxonomy" id="2726185"/>
    <lineage>
        <taxon>Bacteria</taxon>
        <taxon>Bacillati</taxon>
        <taxon>Bacillota</taxon>
        <taxon>Bacilli</taxon>
        <taxon>Bacillales</taxon>
        <taxon>Paenibacillaceae</taxon>
        <taxon>Paenibacillus</taxon>
    </lineage>
</organism>
<keyword evidence="3" id="KW-1185">Reference proteome</keyword>
<dbReference type="Gene3D" id="3.40.50.880">
    <property type="match status" value="1"/>
</dbReference>
<dbReference type="Proteomes" id="UP000502136">
    <property type="component" value="Chromosome"/>
</dbReference>
<evidence type="ECO:0000313" key="3">
    <source>
        <dbReference type="Proteomes" id="UP000502136"/>
    </source>
</evidence>
<dbReference type="EMBL" id="CP051428">
    <property type="protein sequence ID" value="QJC50969.1"/>
    <property type="molecule type" value="Genomic_DNA"/>
</dbReference>
<sequence length="219" mass="24455">MTTSEGHLPRALVIGDNGEHAPYHPLDAVFPELEAIFAGAVELERTEEYSRLRSEELAPYRLVVSYSDQWRSGKQPEEIEGLLSFVREGGALLVLHNGISLQADSELAELIGGFFTGHPDWTELSYSPTEAGRAHPMLSGVEPFRMEEEPYRFDPATVSTASVLLEYEHEGSRWPAAWARARGVGRVAYLSPGHRRESFLHPEYRKLVRQAGLWALGAL</sequence>
<dbReference type="InterPro" id="IPR029062">
    <property type="entry name" value="Class_I_gatase-like"/>
</dbReference>
<dbReference type="RefSeq" id="WP_168906624.1">
    <property type="nucleotide sequence ID" value="NZ_CP051428.1"/>
</dbReference>
<dbReference type="SUPFAM" id="SSF52317">
    <property type="entry name" value="Class I glutamine amidotransferase-like"/>
    <property type="match status" value="1"/>
</dbReference>
<name>A0A6H2GUD8_9BACL</name>
<proteinExistence type="predicted"/>
<protein>
    <submittedName>
        <fullName evidence="2">ThuA domain-containing protein</fullName>
    </submittedName>
</protein>
<dbReference type="InterPro" id="IPR029010">
    <property type="entry name" value="ThuA-like"/>
</dbReference>
<dbReference type="AlphaFoldDB" id="A0A6H2GUD8"/>
<reference evidence="2 3" key="1">
    <citation type="submission" date="2020-04" db="EMBL/GenBank/DDBJ databases">
        <title>Novel Paenibacillus strain UniB2 isolated from commercial digestive syrup.</title>
        <authorList>
            <person name="Thorat V."/>
            <person name="Kirdat K."/>
            <person name="Tiwarekar B."/>
            <person name="Yadav A."/>
        </authorList>
    </citation>
    <scope>NUCLEOTIDE SEQUENCE [LARGE SCALE GENOMIC DNA]</scope>
    <source>
        <strain evidence="2 3">UniB2</strain>
    </source>
</reference>
<dbReference type="Pfam" id="PF06283">
    <property type="entry name" value="ThuA"/>
    <property type="match status" value="1"/>
</dbReference>
<dbReference type="PANTHER" id="PTHR40469">
    <property type="entry name" value="SECRETED GLYCOSYL HYDROLASE"/>
    <property type="match status" value="1"/>
</dbReference>
<dbReference type="PANTHER" id="PTHR40469:SF2">
    <property type="entry name" value="GALACTOSE-BINDING DOMAIN-LIKE SUPERFAMILY PROTEIN"/>
    <property type="match status" value="1"/>
</dbReference>
<gene>
    <name evidence="2" type="ORF">HGI30_04930</name>
</gene>
<evidence type="ECO:0000313" key="2">
    <source>
        <dbReference type="EMBL" id="QJC50969.1"/>
    </source>
</evidence>